<sequence length="1517" mass="166894">MSPTDAKRGAKRRKNKRGGGSSSCSSTVCSTSGKAGVSATDLSLQATATPVSTMGFLTSGSSGNGNMGSITGLNGETPFTFGLSQRAPYSTTGDRCLLCRSERKPDSTLHPDAMLPGAGPNGMAQPPKSPSALQLPLWVCPDCRRTVEKEDRHASLEQSLVSQDFLLHMPVGNGGLDLTTPMTADTVCSCEACNERREVSAESERESQLLQNHWSEVRYLVRCIYRQTGTPLADDHDQPLDRDKEGMKELVDRLCEKDPYQLYQRLEQQAREYVLEMKVRLLKHLSTGSKAATAAAQGPPQAHQFISLLLEEYSALCQAARTISSFLLTLENEHLQKFQVTWELHNKHLFENLVFSEPILHSSLPALVAQLRHGTASHDSYSEDMYRTLLESYQQLEQEMATVAAEWQECEKRIDDYVDEQTLKTKQRMLKEDWEFFKQRRFIEEQLTNSKKSLAGDSNFTDTMRMLSSRLSIPDCPNCNYRRRCTCDDCSLSHILTCGIMDPPIAEDLHIKLPLQATEPPQHRDYLAEVHPPSLSSGGSSASASASSSPITIQQHSRLILPEGVATTFGSDEDEVPPLLGKFADIYPMGGYEDPGVVARMNGLHSELNGGGENMALKDESPGGSSSSSSSEGDEEADEESGGEPPGQQGELSPGKSNSPPPFYPQQQVEQHACECHVCNQDLSSSLAPLGPPLSPSRIHAPPSGHHHQFFTGGDNQNPSHPALHLYPHIHGHLPLHNLSHLPRPLLHPTLYPSPPLSHSKPIPLAPTSSHTGPKQQAFSPSLPDHVYQNCFGGGAGDWNSSLQWDMLGSPHHPDVPLPLPSSSSYGDHAHTASAEPTPLHLLPPSPSEQQQPLPRERKNGAKKKCLYNFQDAFLEANKVVMATSASTASVSCTATTVQSSNNHIQVSSKRPNSLGDVFHNIGKEDHRQQPGPIAPRNSPTGLASLPQLSSGPALPPAPGPIAQHHYPSMSSQPFPTTPTPAPGFMEAHHQGMCLSPAEPPTAAPADGAISAPPSVCSDPECEGHRCEGNGAYDHQGYDGEESQDEDSCSEHSSSTSTSTNQKEGKYCDCCYCEFFGHGGPPAAPTSRNYAEMREKLRLRLTKRKEEQPKREEQPAVVERDSGADCMEDHRRVEDLLQFINSASDNKPASSSKAAKRARHKQKKMEEKVRLEAEAREREEEQVQQLLEEEQRRREEEALQRELLRLQELQHLRSAKKKKEKAKELAAPVPQNNPQPLKQTAQNVLENLRNGKSQLLHSLMRLPGHKDPRVEHQAQPRPPPSQHSPKNSREKAPTPAPFTPNAPNSPAPFLLNGTSVAPQPTEANGKAKPKQQQPIRQTASETTMVKKAPEATTTNNTPQLPLDVKVTRPRLPAEDPVVPLAPGPRKEERNNGKRQHHQQSASQVKDERSRPLLEPSPPPASQTEQPQQNSKPLSAESPQPKAKAKKNKKKKADKTNNSIDDVFLPKDIDLDSTDMDETEREVEYFKRFCLDSARQTRQRLSINWSNFSLKKATFAAH</sequence>
<feature type="compositionally biased region" description="Basic and acidic residues" evidence="5">
    <location>
        <begin position="1189"/>
        <end position="1198"/>
    </location>
</feature>
<dbReference type="SUPFAM" id="SSF74788">
    <property type="entry name" value="Cullin repeat-like"/>
    <property type="match status" value="1"/>
</dbReference>
<feature type="region of interest" description="Disordered" evidence="5">
    <location>
        <begin position="1099"/>
        <end position="1125"/>
    </location>
</feature>
<dbReference type="PANTHER" id="PTHR15109:SF2">
    <property type="entry name" value="PROTEIN FAM193A"/>
    <property type="match status" value="1"/>
</dbReference>
<feature type="compositionally biased region" description="Polar residues" evidence="5">
    <location>
        <begin position="1330"/>
        <end position="1343"/>
    </location>
</feature>
<protein>
    <submittedName>
        <fullName evidence="7">Family with sequence similarity 193 member A</fullName>
    </submittedName>
</protein>
<proteinExistence type="inferred from homology"/>
<comment type="similarity">
    <text evidence="1">Belongs to the FAM193 family.</text>
</comment>
<feature type="compositionally biased region" description="Pro residues" evidence="5">
    <location>
        <begin position="1294"/>
        <end position="1306"/>
    </location>
</feature>
<feature type="compositionally biased region" description="Acidic residues" evidence="5">
    <location>
        <begin position="632"/>
        <end position="642"/>
    </location>
</feature>
<dbReference type="Pfam" id="PF15914">
    <property type="entry name" value="FAM193_C"/>
    <property type="match status" value="1"/>
</dbReference>
<feature type="compositionally biased region" description="Polar residues" evidence="5">
    <location>
        <begin position="1421"/>
        <end position="1432"/>
    </location>
</feature>
<reference evidence="7" key="1">
    <citation type="submission" date="2025-08" db="UniProtKB">
        <authorList>
            <consortium name="Ensembl"/>
        </authorList>
    </citation>
    <scope>IDENTIFICATION</scope>
</reference>
<dbReference type="Ensembl" id="ENSSTUT00000045232.1">
    <property type="protein sequence ID" value="ENSSTUP00000043328.1"/>
    <property type="gene ID" value="ENSSTUG00000018064.1"/>
</dbReference>
<feature type="region of interest" description="Disordered" evidence="5">
    <location>
        <begin position="1213"/>
        <end position="1464"/>
    </location>
</feature>
<name>A0A673Z967_SALTR</name>
<feature type="compositionally biased region" description="Low complexity" evidence="5">
    <location>
        <begin position="1051"/>
        <end position="1060"/>
    </location>
</feature>
<feature type="compositionally biased region" description="Low complexity" evidence="5">
    <location>
        <begin position="646"/>
        <end position="655"/>
    </location>
</feature>
<dbReference type="Proteomes" id="UP000472277">
    <property type="component" value="Chromosome 4"/>
</dbReference>
<feature type="region of interest" description="Disordered" evidence="5">
    <location>
        <begin position="529"/>
        <end position="551"/>
    </location>
</feature>
<feature type="compositionally biased region" description="Low complexity" evidence="5">
    <location>
        <begin position="22"/>
        <end position="34"/>
    </location>
</feature>
<feature type="compositionally biased region" description="Acidic residues" evidence="5">
    <location>
        <begin position="1039"/>
        <end position="1048"/>
    </location>
</feature>
<dbReference type="GeneTree" id="ENSGT00390000000973"/>
<keyword evidence="2" id="KW-0597">Phosphoprotein</keyword>
<reference evidence="7" key="2">
    <citation type="submission" date="2025-09" db="UniProtKB">
        <authorList>
            <consortium name="Ensembl"/>
        </authorList>
    </citation>
    <scope>IDENTIFICATION</scope>
</reference>
<feature type="region of interest" description="Disordered" evidence="5">
    <location>
        <begin position="603"/>
        <end position="668"/>
    </location>
</feature>
<feature type="compositionally biased region" description="Polar residues" evidence="5">
    <location>
        <begin position="1230"/>
        <end position="1256"/>
    </location>
</feature>
<feature type="region of interest" description="Disordered" evidence="5">
    <location>
        <begin position="689"/>
        <end position="721"/>
    </location>
</feature>
<feature type="compositionally biased region" description="Low complexity" evidence="5">
    <location>
        <begin position="622"/>
        <end position="631"/>
    </location>
</feature>
<feature type="compositionally biased region" description="Polar residues" evidence="5">
    <location>
        <begin position="1312"/>
        <end position="1322"/>
    </location>
</feature>
<dbReference type="InterPro" id="IPR031802">
    <property type="entry name" value="FAM193_C"/>
</dbReference>
<evidence type="ECO:0000256" key="3">
    <source>
        <dbReference type="ARBA" id="ARBA00023054"/>
    </source>
</evidence>
<organism evidence="7 8">
    <name type="scientific">Salmo trutta</name>
    <name type="common">Brown trout</name>
    <dbReference type="NCBI Taxonomy" id="8032"/>
    <lineage>
        <taxon>Eukaryota</taxon>
        <taxon>Metazoa</taxon>
        <taxon>Chordata</taxon>
        <taxon>Craniata</taxon>
        <taxon>Vertebrata</taxon>
        <taxon>Euteleostomi</taxon>
        <taxon>Actinopterygii</taxon>
        <taxon>Neopterygii</taxon>
        <taxon>Teleostei</taxon>
        <taxon>Protacanthopterygii</taxon>
        <taxon>Salmoniformes</taxon>
        <taxon>Salmonidae</taxon>
        <taxon>Salmoninae</taxon>
        <taxon>Salmo</taxon>
    </lineage>
</organism>
<dbReference type="PANTHER" id="PTHR15109">
    <property type="entry name" value="AGAP004327-PA"/>
    <property type="match status" value="1"/>
</dbReference>
<feature type="compositionally biased region" description="Basic and acidic residues" evidence="5">
    <location>
        <begin position="1164"/>
        <end position="1181"/>
    </location>
</feature>
<feature type="compositionally biased region" description="Basic residues" evidence="5">
    <location>
        <begin position="1442"/>
        <end position="1452"/>
    </location>
</feature>
<dbReference type="InterPro" id="IPR016159">
    <property type="entry name" value="Cullin_repeat-like_dom_sf"/>
</dbReference>
<feature type="compositionally biased region" description="Polar residues" evidence="5">
    <location>
        <begin position="767"/>
        <end position="780"/>
    </location>
</feature>
<evidence type="ECO:0000256" key="5">
    <source>
        <dbReference type="SAM" id="MobiDB-lite"/>
    </source>
</evidence>
<accession>A0A673Z967</accession>
<feature type="coiled-coil region" evidence="4">
    <location>
        <begin position="386"/>
        <end position="413"/>
    </location>
</feature>
<evidence type="ECO:0000256" key="2">
    <source>
        <dbReference type="ARBA" id="ARBA00022553"/>
    </source>
</evidence>
<keyword evidence="3 4" id="KW-0175">Coiled coil</keyword>
<feature type="compositionally biased region" description="Basic and acidic residues" evidence="5">
    <location>
        <begin position="1264"/>
        <end position="1274"/>
    </location>
</feature>
<feature type="compositionally biased region" description="Basic residues" evidence="5">
    <location>
        <begin position="1154"/>
        <end position="1163"/>
    </location>
</feature>
<feature type="region of interest" description="Disordered" evidence="5">
    <location>
        <begin position="756"/>
        <end position="782"/>
    </location>
</feature>
<dbReference type="InterPro" id="IPR029717">
    <property type="entry name" value="FAM193"/>
</dbReference>
<feature type="region of interest" description="Disordered" evidence="5">
    <location>
        <begin position="1141"/>
        <end position="1198"/>
    </location>
</feature>
<evidence type="ECO:0000259" key="6">
    <source>
        <dbReference type="Pfam" id="PF15914"/>
    </source>
</evidence>
<feature type="region of interest" description="Disordered" evidence="5">
    <location>
        <begin position="1"/>
        <end position="34"/>
    </location>
</feature>
<evidence type="ECO:0000313" key="8">
    <source>
        <dbReference type="Proteomes" id="UP000472277"/>
    </source>
</evidence>
<feature type="compositionally biased region" description="Low complexity" evidence="5">
    <location>
        <begin position="532"/>
        <end position="550"/>
    </location>
</feature>
<evidence type="ECO:0000256" key="1">
    <source>
        <dbReference type="ARBA" id="ARBA00009689"/>
    </source>
</evidence>
<feature type="domain" description="FAM193 C-terminal" evidence="6">
    <location>
        <begin position="1460"/>
        <end position="1516"/>
    </location>
</feature>
<keyword evidence="8" id="KW-1185">Reference proteome</keyword>
<feature type="compositionally biased region" description="Low complexity" evidence="5">
    <location>
        <begin position="1142"/>
        <end position="1153"/>
    </location>
</feature>
<feature type="region of interest" description="Disordered" evidence="5">
    <location>
        <begin position="814"/>
        <end position="858"/>
    </location>
</feature>
<evidence type="ECO:0000256" key="4">
    <source>
        <dbReference type="SAM" id="Coils"/>
    </source>
</evidence>
<feature type="region of interest" description="Disordered" evidence="5">
    <location>
        <begin position="923"/>
        <end position="1064"/>
    </location>
</feature>
<evidence type="ECO:0000313" key="7">
    <source>
        <dbReference type="Ensembl" id="ENSSTUP00000043328.1"/>
    </source>
</evidence>
<gene>
    <name evidence="7" type="primary">FAM193A</name>
    <name evidence="7" type="synonym">fam193a</name>
</gene>
<feature type="compositionally biased region" description="Low complexity" evidence="5">
    <location>
        <begin position="942"/>
        <end position="953"/>
    </location>
</feature>